<evidence type="ECO:0000313" key="4">
    <source>
        <dbReference type="Proteomes" id="UP001595884"/>
    </source>
</evidence>
<proteinExistence type="predicted"/>
<dbReference type="InterPro" id="IPR003615">
    <property type="entry name" value="HNH_nuc"/>
</dbReference>
<dbReference type="CDD" id="cd00085">
    <property type="entry name" value="HNHc"/>
    <property type="match status" value="1"/>
</dbReference>
<evidence type="ECO:0000259" key="2">
    <source>
        <dbReference type="SMART" id="SM00507"/>
    </source>
</evidence>
<feature type="compositionally biased region" description="Low complexity" evidence="1">
    <location>
        <begin position="309"/>
        <end position="319"/>
    </location>
</feature>
<accession>A0ABV9MKC5</accession>
<protein>
    <submittedName>
        <fullName evidence="3">DUF222 domain-containing protein</fullName>
    </submittedName>
</protein>
<evidence type="ECO:0000256" key="1">
    <source>
        <dbReference type="SAM" id="MobiDB-lite"/>
    </source>
</evidence>
<gene>
    <name evidence="3" type="ORF">ACFO7V_04030</name>
</gene>
<sequence length="548" mass="60048">MSIRQLVTGLASLRDFATGPIPQAVTALLLEAMGLCLELLTKLSLRLRESADPRVAAAHASLIEHLFRYTVREQIRSLAHLEATAAHLLSDEELTALREHRTDFSAPARQESGRTAYANASTFSAAWLGIDFFEADRRLGDAHLLVARRFMDGSTITPRFTQLATLHAEDHRLDPRRVAQAARSLDKFEPPDTSFEGAPLDPVATYEGQSMQERAVKLLCEADRSAGAKKLKNLLRDYRKANEEFVQAECGLFYQGNTNGIDSFLLRSQGLQSEQLHSFVGQSDNPRTESGQAARKSAPLAAADLFTSADPAPDWAQDPAPEPKDQAEPTDQAKPSQFSQEPVPVPTPSVESPADPAPETNDLEVSVAQRRLNALLASLSAGKTGAKTVTPQILVHMQAKNLSDLASATGVTAHGVPLDPAELRQLLCEAKIIPVVFGGKGQVLDVGRAQRLFPEPIKKAAFARDRGCIVPGCNAPHEMLEYHHCNWWERGGKTCIKNCAVLCRHHHALIHRRLLRIEMVGSVPHVVLPKFLDPDQIPRRNTYFCAAA</sequence>
<dbReference type="Proteomes" id="UP001595884">
    <property type="component" value="Unassembled WGS sequence"/>
</dbReference>
<name>A0ABV9MKC5_9MICC</name>
<dbReference type="RefSeq" id="WP_346059130.1">
    <property type="nucleotide sequence ID" value="NZ_BAAAVQ010000029.1"/>
</dbReference>
<dbReference type="InterPro" id="IPR003870">
    <property type="entry name" value="DUF222"/>
</dbReference>
<organism evidence="3 4">
    <name type="scientific">Glutamicibacter bergerei</name>
    <dbReference type="NCBI Taxonomy" id="256702"/>
    <lineage>
        <taxon>Bacteria</taxon>
        <taxon>Bacillati</taxon>
        <taxon>Actinomycetota</taxon>
        <taxon>Actinomycetes</taxon>
        <taxon>Micrococcales</taxon>
        <taxon>Micrococcaceae</taxon>
        <taxon>Glutamicibacter</taxon>
    </lineage>
</organism>
<feature type="domain" description="HNH nuclease" evidence="2">
    <location>
        <begin position="456"/>
        <end position="508"/>
    </location>
</feature>
<dbReference type="EMBL" id="JBHSHE010000016">
    <property type="protein sequence ID" value="MFC4715310.1"/>
    <property type="molecule type" value="Genomic_DNA"/>
</dbReference>
<evidence type="ECO:0000313" key="3">
    <source>
        <dbReference type="EMBL" id="MFC4715310.1"/>
    </source>
</evidence>
<dbReference type="Pfam" id="PF02720">
    <property type="entry name" value="DUF222"/>
    <property type="match status" value="1"/>
</dbReference>
<comment type="caution">
    <text evidence="3">The sequence shown here is derived from an EMBL/GenBank/DDBJ whole genome shotgun (WGS) entry which is preliminary data.</text>
</comment>
<reference evidence="4" key="1">
    <citation type="journal article" date="2019" name="Int. J. Syst. Evol. Microbiol.">
        <title>The Global Catalogue of Microorganisms (GCM) 10K type strain sequencing project: providing services to taxonomists for standard genome sequencing and annotation.</title>
        <authorList>
            <consortium name="The Broad Institute Genomics Platform"/>
            <consortium name="The Broad Institute Genome Sequencing Center for Infectious Disease"/>
            <person name="Wu L."/>
            <person name="Ma J."/>
        </authorList>
    </citation>
    <scope>NUCLEOTIDE SEQUENCE [LARGE SCALE GENOMIC DNA]</scope>
    <source>
        <strain evidence="4">CGMCC 1.12849</strain>
    </source>
</reference>
<keyword evidence="4" id="KW-1185">Reference proteome</keyword>
<feature type="region of interest" description="Disordered" evidence="1">
    <location>
        <begin position="309"/>
        <end position="360"/>
    </location>
</feature>
<dbReference type="SMART" id="SM00507">
    <property type="entry name" value="HNHc"/>
    <property type="match status" value="1"/>
</dbReference>